<dbReference type="RefSeq" id="WP_150012620.1">
    <property type="nucleotide sequence ID" value="NZ_VWSG01000006.1"/>
</dbReference>
<keyword evidence="6" id="KW-1185">Reference proteome</keyword>
<accession>A0A5M6CGK2</accession>
<organism evidence="5 6">
    <name type="scientific">Paenimyroides baculatum</name>
    <dbReference type="NCBI Taxonomy" id="2608000"/>
    <lineage>
        <taxon>Bacteria</taxon>
        <taxon>Pseudomonadati</taxon>
        <taxon>Bacteroidota</taxon>
        <taxon>Flavobacteriia</taxon>
        <taxon>Flavobacteriales</taxon>
        <taxon>Flavobacteriaceae</taxon>
        <taxon>Paenimyroides</taxon>
    </lineage>
</organism>
<keyword evidence="2" id="KW-0472">Membrane</keyword>
<sequence>MKKIITLCFTLTTTLMLAQNTQHSKVIDSLLQKSIKENNIPAMAAAVINGDNVFYGTAGTISNKSSEAVTNKTLFHIGSNTKAFTSFLAFQQIEKGNLSLETPFFSLFPELKNDKNSAYHSITLKDLLSHNAQVQPFTAGTEFLSLKITAKTTESKRVEFAQQVLAQPTVEKGTYSNAGYVLAAMMIEKSAKKSYENLLADFMKQQNWDYSFGFPNKKSLNHAWGHWVENNELTALPSTHSYKLEDFMLSAGDLSMNIVDYSSWLQLHLKGYNSEIGILKSENFKKMHFEVDNYSYGWGNAVQGTQKLSFHDGTTGTFYTHAILIPENKLGITIFANAADEKHMEAIYEMQQQLISQLKKITNGNNSKP</sequence>
<proteinExistence type="predicted"/>
<dbReference type="InterPro" id="IPR012338">
    <property type="entry name" value="Beta-lactam/transpept-like"/>
</dbReference>
<evidence type="ECO:0000259" key="4">
    <source>
        <dbReference type="Pfam" id="PF00144"/>
    </source>
</evidence>
<gene>
    <name evidence="5" type="ORF">F0460_09580</name>
</gene>
<reference evidence="5 6" key="1">
    <citation type="submission" date="2019-09" db="EMBL/GenBank/DDBJ databases">
        <title>Genome sequence and assembly of Flavobacterium sp.</title>
        <authorList>
            <person name="Chhetri G."/>
        </authorList>
    </citation>
    <scope>NUCLEOTIDE SEQUENCE [LARGE SCALE GENOMIC DNA]</scope>
    <source>
        <strain evidence="5 6">SNL9</strain>
    </source>
</reference>
<dbReference type="Gene3D" id="3.40.710.10">
    <property type="entry name" value="DD-peptidase/beta-lactamase superfamily"/>
    <property type="match status" value="1"/>
</dbReference>
<dbReference type="Proteomes" id="UP000325141">
    <property type="component" value="Unassembled WGS sequence"/>
</dbReference>
<evidence type="ECO:0000256" key="1">
    <source>
        <dbReference type="ARBA" id="ARBA00004370"/>
    </source>
</evidence>
<feature type="chain" id="PRO_5024313521" evidence="3">
    <location>
        <begin position="19"/>
        <end position="369"/>
    </location>
</feature>
<dbReference type="Pfam" id="PF00144">
    <property type="entry name" value="Beta-lactamase"/>
    <property type="match status" value="1"/>
</dbReference>
<dbReference type="GO" id="GO:0016020">
    <property type="term" value="C:membrane"/>
    <property type="evidence" value="ECO:0007669"/>
    <property type="project" value="UniProtKB-SubCell"/>
</dbReference>
<evidence type="ECO:0000313" key="5">
    <source>
        <dbReference type="EMBL" id="KAA5534348.1"/>
    </source>
</evidence>
<dbReference type="SUPFAM" id="SSF56601">
    <property type="entry name" value="beta-lactamase/transpeptidase-like"/>
    <property type="match status" value="1"/>
</dbReference>
<comment type="subcellular location">
    <subcellularLocation>
        <location evidence="1">Membrane</location>
    </subcellularLocation>
</comment>
<dbReference type="EMBL" id="VWSG01000006">
    <property type="protein sequence ID" value="KAA5534348.1"/>
    <property type="molecule type" value="Genomic_DNA"/>
</dbReference>
<dbReference type="InterPro" id="IPR001466">
    <property type="entry name" value="Beta-lactam-related"/>
</dbReference>
<comment type="caution">
    <text evidence="5">The sequence shown here is derived from an EMBL/GenBank/DDBJ whole genome shotgun (WGS) entry which is preliminary data.</text>
</comment>
<evidence type="ECO:0000313" key="6">
    <source>
        <dbReference type="Proteomes" id="UP000325141"/>
    </source>
</evidence>
<dbReference type="PANTHER" id="PTHR46825">
    <property type="entry name" value="D-ALANYL-D-ALANINE-CARBOXYPEPTIDASE/ENDOPEPTIDASE AMPH"/>
    <property type="match status" value="1"/>
</dbReference>
<evidence type="ECO:0000256" key="2">
    <source>
        <dbReference type="ARBA" id="ARBA00023136"/>
    </source>
</evidence>
<name>A0A5M6CGK2_9FLAO</name>
<keyword evidence="3" id="KW-0732">Signal</keyword>
<protein>
    <submittedName>
        <fullName evidence="5">Beta-lactamase family protein</fullName>
    </submittedName>
</protein>
<dbReference type="PANTHER" id="PTHR46825:SF11">
    <property type="entry name" value="PENICILLIN-BINDING PROTEIN 4"/>
    <property type="match status" value="1"/>
</dbReference>
<dbReference type="InterPro" id="IPR050491">
    <property type="entry name" value="AmpC-like"/>
</dbReference>
<dbReference type="AlphaFoldDB" id="A0A5M6CGK2"/>
<feature type="signal peptide" evidence="3">
    <location>
        <begin position="1"/>
        <end position="18"/>
    </location>
</feature>
<evidence type="ECO:0000256" key="3">
    <source>
        <dbReference type="SAM" id="SignalP"/>
    </source>
</evidence>
<feature type="domain" description="Beta-lactamase-related" evidence="4">
    <location>
        <begin position="28"/>
        <end position="343"/>
    </location>
</feature>